<dbReference type="AlphaFoldDB" id="A0A1M6PWP8"/>
<evidence type="ECO:0000259" key="12">
    <source>
        <dbReference type="Pfam" id="PF01259"/>
    </source>
</evidence>
<evidence type="ECO:0000256" key="7">
    <source>
        <dbReference type="ARBA" id="ARBA00022755"/>
    </source>
</evidence>
<dbReference type="FunFam" id="3.30.470.20:FF:000006">
    <property type="entry name" value="Phosphoribosylaminoimidazole-succinocarboxamide synthase"/>
    <property type="match status" value="1"/>
</dbReference>
<evidence type="ECO:0000256" key="9">
    <source>
        <dbReference type="ARBA" id="ARBA00030409"/>
    </source>
</evidence>
<dbReference type="InterPro" id="IPR001636">
    <property type="entry name" value="SAICAR_synth"/>
</dbReference>
<dbReference type="GO" id="GO:0005524">
    <property type="term" value="F:ATP binding"/>
    <property type="evidence" value="ECO:0007669"/>
    <property type="project" value="UniProtKB-KW"/>
</dbReference>
<dbReference type="RefSeq" id="WP_072907699.1">
    <property type="nucleotide sequence ID" value="NZ_FRAI01000017.1"/>
</dbReference>
<keyword evidence="14" id="KW-1185">Reference proteome</keyword>
<proteinExistence type="inferred from homology"/>
<evidence type="ECO:0000256" key="2">
    <source>
        <dbReference type="ARBA" id="ARBA00010190"/>
    </source>
</evidence>
<comment type="pathway">
    <text evidence="1 11">Purine metabolism; IMP biosynthesis via de novo pathway; 5-amino-1-(5-phospho-D-ribosyl)imidazole-4-carboxamide from 5-amino-1-(5-phospho-D-ribosyl)imidazole-4-carboxylate: step 1/2.</text>
</comment>
<keyword evidence="6 11" id="KW-0547">Nucleotide-binding</keyword>
<dbReference type="Gene3D" id="3.30.200.20">
    <property type="entry name" value="Phosphorylase Kinase, domain 1"/>
    <property type="match status" value="1"/>
</dbReference>
<dbReference type="HAMAP" id="MF_00137">
    <property type="entry name" value="SAICAR_synth"/>
    <property type="match status" value="1"/>
</dbReference>
<dbReference type="PANTHER" id="PTHR43599:SF3">
    <property type="entry name" value="SI:DKEY-6E2.2"/>
    <property type="match status" value="1"/>
</dbReference>
<keyword evidence="8 11" id="KW-0067">ATP-binding</keyword>
<evidence type="ECO:0000313" key="14">
    <source>
        <dbReference type="Proteomes" id="UP000243547"/>
    </source>
</evidence>
<dbReference type="InterPro" id="IPR028923">
    <property type="entry name" value="SAICAR_synt/ADE2_N"/>
</dbReference>
<dbReference type="PANTHER" id="PTHR43599">
    <property type="entry name" value="MULTIFUNCTIONAL PROTEIN ADE2"/>
    <property type="match status" value="1"/>
</dbReference>
<feature type="domain" description="SAICAR synthetase/ADE2 N-terminal" evidence="12">
    <location>
        <begin position="7"/>
        <end position="233"/>
    </location>
</feature>
<dbReference type="PROSITE" id="PS01058">
    <property type="entry name" value="SAICAR_SYNTHETASE_2"/>
    <property type="match status" value="1"/>
</dbReference>
<dbReference type="CDD" id="cd01415">
    <property type="entry name" value="SAICAR_synt_PurC"/>
    <property type="match status" value="1"/>
</dbReference>
<evidence type="ECO:0000256" key="8">
    <source>
        <dbReference type="ARBA" id="ARBA00022840"/>
    </source>
</evidence>
<evidence type="ECO:0000256" key="4">
    <source>
        <dbReference type="ARBA" id="ARBA00016460"/>
    </source>
</evidence>
<evidence type="ECO:0000256" key="10">
    <source>
        <dbReference type="ARBA" id="ARBA00048475"/>
    </source>
</evidence>
<dbReference type="SUPFAM" id="SSF56104">
    <property type="entry name" value="SAICAR synthase-like"/>
    <property type="match status" value="1"/>
</dbReference>
<dbReference type="STRING" id="1120989.SAMN02745227_01573"/>
<sequence>MFTKGEKLYEGKAKIIYETLEDKGYLVYFKDTLTAGNGVKKAEVLGKGEINNQISSFIFQYLKDKGIENHYITTISAREMLVEKVEIIPLEVVVRNVATGSICRRLGIKEKKVFSNPLVEFYYKNDALGDPLICPNHIELLELASNSVVEEIKGTALKINNLLTELFEGIGIILVDFKLEFGIDKDKKVILADEISPDTCRLWDMEKGISLDKDLFRKGEGDVLVGYTEVLNRLKGRI</sequence>
<dbReference type="InterPro" id="IPR050089">
    <property type="entry name" value="SAICAR_synthetase"/>
</dbReference>
<keyword evidence="5 11" id="KW-0436">Ligase</keyword>
<evidence type="ECO:0000256" key="3">
    <source>
        <dbReference type="ARBA" id="ARBA00012217"/>
    </source>
</evidence>
<comment type="similarity">
    <text evidence="2 11">Belongs to the SAICAR synthetase family.</text>
</comment>
<evidence type="ECO:0000256" key="6">
    <source>
        <dbReference type="ARBA" id="ARBA00022741"/>
    </source>
</evidence>
<dbReference type="NCBIfam" id="TIGR00081">
    <property type="entry name" value="purC"/>
    <property type="match status" value="1"/>
</dbReference>
<comment type="catalytic activity">
    <reaction evidence="10 11">
        <text>5-amino-1-(5-phospho-D-ribosyl)imidazole-4-carboxylate + L-aspartate + ATP = (2S)-2-[5-amino-1-(5-phospho-beta-D-ribosyl)imidazole-4-carboxamido]succinate + ADP + phosphate + 2 H(+)</text>
        <dbReference type="Rhea" id="RHEA:22628"/>
        <dbReference type="ChEBI" id="CHEBI:15378"/>
        <dbReference type="ChEBI" id="CHEBI:29991"/>
        <dbReference type="ChEBI" id="CHEBI:30616"/>
        <dbReference type="ChEBI" id="CHEBI:43474"/>
        <dbReference type="ChEBI" id="CHEBI:58443"/>
        <dbReference type="ChEBI" id="CHEBI:77657"/>
        <dbReference type="ChEBI" id="CHEBI:456216"/>
        <dbReference type="EC" id="6.3.2.6"/>
    </reaction>
</comment>
<dbReference type="InterPro" id="IPR018236">
    <property type="entry name" value="SAICAR_synthetase_CS"/>
</dbReference>
<accession>A0A1M6PWP8</accession>
<dbReference type="UniPathway" id="UPA00074">
    <property type="reaction ID" value="UER00131"/>
</dbReference>
<dbReference type="Pfam" id="PF01259">
    <property type="entry name" value="SAICAR_synt"/>
    <property type="match status" value="1"/>
</dbReference>
<evidence type="ECO:0000256" key="1">
    <source>
        <dbReference type="ARBA" id="ARBA00004672"/>
    </source>
</evidence>
<organism evidence="13 14">
    <name type="scientific">Anaerobranca californiensis DSM 14826</name>
    <dbReference type="NCBI Taxonomy" id="1120989"/>
    <lineage>
        <taxon>Bacteria</taxon>
        <taxon>Bacillati</taxon>
        <taxon>Bacillota</taxon>
        <taxon>Clostridia</taxon>
        <taxon>Eubacteriales</taxon>
        <taxon>Proteinivoracaceae</taxon>
        <taxon>Anaerobranca</taxon>
    </lineage>
</organism>
<dbReference type="GO" id="GO:0009236">
    <property type="term" value="P:cobalamin biosynthetic process"/>
    <property type="evidence" value="ECO:0007669"/>
    <property type="project" value="InterPro"/>
</dbReference>
<protein>
    <recommendedName>
        <fullName evidence="4 11">Phosphoribosylaminoimidazole-succinocarboxamide synthase</fullName>
        <ecNumber evidence="3 11">6.3.2.6</ecNumber>
    </recommendedName>
    <alternativeName>
        <fullName evidence="9 11">SAICAR synthetase</fullName>
    </alternativeName>
</protein>
<evidence type="ECO:0000256" key="5">
    <source>
        <dbReference type="ARBA" id="ARBA00022598"/>
    </source>
</evidence>
<dbReference type="InterPro" id="IPR033934">
    <property type="entry name" value="SAICAR_synt_PurC"/>
</dbReference>
<dbReference type="Gene3D" id="3.30.470.20">
    <property type="entry name" value="ATP-grasp fold, B domain"/>
    <property type="match status" value="1"/>
</dbReference>
<dbReference type="GO" id="GO:0004639">
    <property type="term" value="F:phosphoribosylaminoimidazolesuccinocarboxamide synthase activity"/>
    <property type="evidence" value="ECO:0007669"/>
    <property type="project" value="UniProtKB-UniRule"/>
</dbReference>
<name>A0A1M6PWP8_9FIRM</name>
<evidence type="ECO:0000313" key="13">
    <source>
        <dbReference type="EMBL" id="SHK12339.1"/>
    </source>
</evidence>
<dbReference type="EMBL" id="FRAI01000017">
    <property type="protein sequence ID" value="SHK12339.1"/>
    <property type="molecule type" value="Genomic_DNA"/>
</dbReference>
<evidence type="ECO:0000256" key="11">
    <source>
        <dbReference type="HAMAP-Rule" id="MF_00137"/>
    </source>
</evidence>
<gene>
    <name evidence="11" type="primary">purC</name>
    <name evidence="13" type="ORF">SAMN02745227_01573</name>
</gene>
<dbReference type="PROSITE" id="PS01057">
    <property type="entry name" value="SAICAR_SYNTHETASE_1"/>
    <property type="match status" value="1"/>
</dbReference>
<keyword evidence="7 11" id="KW-0658">Purine biosynthesis</keyword>
<dbReference type="GO" id="GO:0006189">
    <property type="term" value="P:'de novo' IMP biosynthetic process"/>
    <property type="evidence" value="ECO:0007669"/>
    <property type="project" value="UniProtKB-UniRule"/>
</dbReference>
<dbReference type="EC" id="6.3.2.6" evidence="3 11"/>
<reference evidence="14" key="1">
    <citation type="submission" date="2016-11" db="EMBL/GenBank/DDBJ databases">
        <authorList>
            <person name="Varghese N."/>
            <person name="Submissions S."/>
        </authorList>
    </citation>
    <scope>NUCLEOTIDE SEQUENCE [LARGE SCALE GENOMIC DNA]</scope>
    <source>
        <strain evidence="14">DSM 14826</strain>
    </source>
</reference>
<dbReference type="OrthoDB" id="9801549at2"/>
<dbReference type="Proteomes" id="UP000243547">
    <property type="component" value="Unassembled WGS sequence"/>
</dbReference>